<name>C5DD74_LACTC</name>
<feature type="compositionally biased region" description="Low complexity" evidence="6">
    <location>
        <begin position="775"/>
        <end position="793"/>
    </location>
</feature>
<evidence type="ECO:0000313" key="8">
    <source>
        <dbReference type="EMBL" id="CAR21735.1"/>
    </source>
</evidence>
<dbReference type="GO" id="GO:0012505">
    <property type="term" value="C:endomembrane system"/>
    <property type="evidence" value="ECO:0007669"/>
    <property type="project" value="UniProtKB-SubCell"/>
</dbReference>
<organism evidence="8 9">
    <name type="scientific">Lachancea thermotolerans (strain ATCC 56472 / CBS 6340 / NRRL Y-8284)</name>
    <name type="common">Yeast</name>
    <name type="synonym">Kluyveromyces thermotolerans</name>
    <dbReference type="NCBI Taxonomy" id="559295"/>
    <lineage>
        <taxon>Eukaryota</taxon>
        <taxon>Fungi</taxon>
        <taxon>Dikarya</taxon>
        <taxon>Ascomycota</taxon>
        <taxon>Saccharomycotina</taxon>
        <taxon>Saccharomycetes</taxon>
        <taxon>Saccharomycetales</taxon>
        <taxon>Saccharomycetaceae</taxon>
        <taxon>Lachancea</taxon>
    </lineage>
</organism>
<keyword evidence="5" id="KW-0472">Membrane</keyword>
<dbReference type="FunCoup" id="C5DD74">
    <property type="interactions" value="488"/>
</dbReference>
<dbReference type="EMBL" id="CU928166">
    <property type="protein sequence ID" value="CAR21735.1"/>
    <property type="molecule type" value="Genomic_DNA"/>
</dbReference>
<dbReference type="Pfam" id="PF01602">
    <property type="entry name" value="Adaptin_N"/>
    <property type="match status" value="1"/>
</dbReference>
<dbReference type="GO" id="GO:0016192">
    <property type="term" value="P:vesicle-mediated transport"/>
    <property type="evidence" value="ECO:0007669"/>
    <property type="project" value="InterPro"/>
</dbReference>
<dbReference type="InterPro" id="IPR011989">
    <property type="entry name" value="ARM-like"/>
</dbReference>
<dbReference type="Proteomes" id="UP000002036">
    <property type="component" value="Chromosome B"/>
</dbReference>
<dbReference type="InterPro" id="IPR016024">
    <property type="entry name" value="ARM-type_fold"/>
</dbReference>
<comment type="similarity">
    <text evidence="2">Belongs to the adaptor complexes large subunit family.</text>
</comment>
<feature type="compositionally biased region" description="Polar residues" evidence="6">
    <location>
        <begin position="717"/>
        <end position="726"/>
    </location>
</feature>
<evidence type="ECO:0000256" key="2">
    <source>
        <dbReference type="ARBA" id="ARBA00006613"/>
    </source>
</evidence>
<feature type="domain" description="Clathrin/coatomer adaptor adaptin-like N-terminal" evidence="7">
    <location>
        <begin position="47"/>
        <end position="608"/>
    </location>
</feature>
<dbReference type="eggNOG" id="KOG1060">
    <property type="taxonomic scope" value="Eukaryota"/>
</dbReference>
<feature type="compositionally biased region" description="Acidic residues" evidence="6">
    <location>
        <begin position="756"/>
        <end position="774"/>
    </location>
</feature>
<dbReference type="InterPro" id="IPR026739">
    <property type="entry name" value="AP_beta"/>
</dbReference>
<dbReference type="InParanoid" id="C5DD74"/>
<evidence type="ECO:0000256" key="5">
    <source>
        <dbReference type="ARBA" id="ARBA00023136"/>
    </source>
</evidence>
<evidence type="ECO:0000256" key="3">
    <source>
        <dbReference type="ARBA" id="ARBA00022448"/>
    </source>
</evidence>
<comment type="subcellular location">
    <subcellularLocation>
        <location evidence="1">Endomembrane system</location>
    </subcellularLocation>
</comment>
<evidence type="ECO:0000256" key="1">
    <source>
        <dbReference type="ARBA" id="ARBA00004308"/>
    </source>
</evidence>
<keyword evidence="9" id="KW-1185">Reference proteome</keyword>
<dbReference type="InterPro" id="IPR002553">
    <property type="entry name" value="Clathrin/coatomer_adapt-like_N"/>
</dbReference>
<sequence>MVDSISRITSALESARELTLEAAAVAASRLGESSYHRYSQSITPEGLRSLLNSRNSREVRDGMKRVASLMACDDPTINLESYFADVVKNVSSDDVKVKRLVAIYMLRYAEKDPGLALLAVNSIQRSLSDPDPEVRSLALKAISDIRIPSLYPIVLHSVKKAITDVAAEVRCAVGFALLKLYREQREELTDDILPLLQDLLADSDPEVVSSAIILMKEAFPDHLELLHGHFRRYCGLLPQLCEWSQLYLIELSVKYCKHFIPRPILMDSSDAARAVPLSDDFADIPFAIYDVSFHPDLSMFLDSLQKLLHSQNAAVVVAISKAYFELSPSLTFKNSKATDALVRLIGGPSIADGRALIFQCILVYCAVDPSTFSRFLNKFFLLPSDDTNTAVAKLKILSTLVDLNNVKRVVSEIKYYIINDQRPAVIQEALNSLAGCGQLSRSLSLHITKWLLTRMVDSISSASLDSFVSVLRSLIQENPAEHLHTMLNLSQVLRTENYLSGTAKAGIVWLFGEFSSINFTICPDVLRILIPNFSREPKEVRLQIVLLAAKLLSWEVDNSKNSSTEVGAFDIDNSRTAQMARSVFYLAKFDDDFDIRDRSRLFCSLFDNERYEIASLLLQAPKPSSIAPMALNMSSSANASSFASLGLDPGMEDYLSFSSWTFDGDADESSALRVPAQTKDYSRMKTSFSSSTFFGGKNSDDFGGTSPVSETSDDVHTQSSRGFTSSAGRKYKLQSLDEFFSDIPARGQRRRRVLVEEESSDEEETSQEDSESDDTSISSSSESEAESNIEVNT</sequence>
<dbReference type="GeneID" id="8291015"/>
<dbReference type="OMA" id="HFLVRST"/>
<feature type="region of interest" description="Disordered" evidence="6">
    <location>
        <begin position="704"/>
        <end position="726"/>
    </location>
</feature>
<evidence type="ECO:0000256" key="4">
    <source>
        <dbReference type="ARBA" id="ARBA00022927"/>
    </source>
</evidence>
<feature type="region of interest" description="Disordered" evidence="6">
    <location>
        <begin position="747"/>
        <end position="793"/>
    </location>
</feature>
<reference evidence="8 9" key="1">
    <citation type="journal article" date="2009" name="Genome Res.">
        <title>Comparative genomics of protoploid Saccharomycetaceae.</title>
        <authorList>
            <consortium name="The Genolevures Consortium"/>
            <person name="Souciet J.-L."/>
            <person name="Dujon B."/>
            <person name="Gaillardin C."/>
            <person name="Johnston M."/>
            <person name="Baret P.V."/>
            <person name="Cliften P."/>
            <person name="Sherman D.J."/>
            <person name="Weissenbach J."/>
            <person name="Westhof E."/>
            <person name="Wincker P."/>
            <person name="Jubin C."/>
            <person name="Poulain J."/>
            <person name="Barbe V."/>
            <person name="Segurens B."/>
            <person name="Artiguenave F."/>
            <person name="Anthouard V."/>
            <person name="Vacherie B."/>
            <person name="Val M.-E."/>
            <person name="Fulton R.S."/>
            <person name="Minx P."/>
            <person name="Wilson R."/>
            <person name="Durrens P."/>
            <person name="Jean G."/>
            <person name="Marck C."/>
            <person name="Martin T."/>
            <person name="Nikolski M."/>
            <person name="Rolland T."/>
            <person name="Seret M.-L."/>
            <person name="Casaregola S."/>
            <person name="Despons L."/>
            <person name="Fairhead C."/>
            <person name="Fischer G."/>
            <person name="Lafontaine I."/>
            <person name="Leh V."/>
            <person name="Lemaire M."/>
            <person name="de Montigny J."/>
            <person name="Neuveglise C."/>
            <person name="Thierry A."/>
            <person name="Blanc-Lenfle I."/>
            <person name="Bleykasten C."/>
            <person name="Diffels J."/>
            <person name="Fritsch E."/>
            <person name="Frangeul L."/>
            <person name="Goeffon A."/>
            <person name="Jauniaux N."/>
            <person name="Kachouri-Lafond R."/>
            <person name="Payen C."/>
            <person name="Potier S."/>
            <person name="Pribylova L."/>
            <person name="Ozanne C."/>
            <person name="Richard G.-F."/>
            <person name="Sacerdot C."/>
            <person name="Straub M.-L."/>
            <person name="Talla E."/>
        </authorList>
    </citation>
    <scope>NUCLEOTIDE SEQUENCE [LARGE SCALE GENOMIC DNA]</scope>
    <source>
        <strain evidence="9">ATCC 56472 / CBS 6340 / NRRL Y-8284</strain>
    </source>
</reference>
<keyword evidence="4" id="KW-0653">Protein transport</keyword>
<dbReference type="SUPFAM" id="SSF48371">
    <property type="entry name" value="ARM repeat"/>
    <property type="match status" value="1"/>
</dbReference>
<keyword evidence="3" id="KW-0813">Transport</keyword>
<evidence type="ECO:0000256" key="6">
    <source>
        <dbReference type="SAM" id="MobiDB-lite"/>
    </source>
</evidence>
<dbReference type="GO" id="GO:0030117">
    <property type="term" value="C:membrane coat"/>
    <property type="evidence" value="ECO:0007669"/>
    <property type="project" value="InterPro"/>
</dbReference>
<evidence type="ECO:0000259" key="7">
    <source>
        <dbReference type="Pfam" id="PF01602"/>
    </source>
</evidence>
<dbReference type="STRING" id="559295.C5DD74"/>
<dbReference type="RefSeq" id="XP_002552173.1">
    <property type="nucleotide sequence ID" value="XM_002552127.1"/>
</dbReference>
<dbReference type="Gene3D" id="1.25.10.10">
    <property type="entry name" value="Leucine-rich Repeat Variant"/>
    <property type="match status" value="1"/>
</dbReference>
<gene>
    <name evidence="8" type="ordered locus">KLTH0B08888g</name>
</gene>
<proteinExistence type="inferred from homology"/>
<evidence type="ECO:0000313" key="9">
    <source>
        <dbReference type="Proteomes" id="UP000002036"/>
    </source>
</evidence>
<dbReference type="OrthoDB" id="10254310at2759"/>
<dbReference type="PANTHER" id="PTHR11134">
    <property type="entry name" value="ADAPTOR COMPLEX SUBUNIT BETA FAMILY MEMBER"/>
    <property type="match status" value="1"/>
</dbReference>
<dbReference type="KEGG" id="lth:KLTH0B08888g"/>
<accession>C5DD74</accession>
<protein>
    <submittedName>
        <fullName evidence="8">KLTH0B08888p</fullName>
    </submittedName>
</protein>
<dbReference type="GO" id="GO:0006886">
    <property type="term" value="P:intracellular protein transport"/>
    <property type="evidence" value="ECO:0007669"/>
    <property type="project" value="InterPro"/>
</dbReference>
<dbReference type="AlphaFoldDB" id="C5DD74"/>
<dbReference type="HOGENOM" id="CLU_006320_3_2_1"/>